<evidence type="ECO:0000256" key="4">
    <source>
        <dbReference type="ARBA" id="ARBA00022741"/>
    </source>
</evidence>
<dbReference type="SUPFAM" id="SSF81665">
    <property type="entry name" value="Calcium ATPase, transmembrane domain M"/>
    <property type="match status" value="1"/>
</dbReference>
<feature type="transmembrane region" description="Helical" evidence="8">
    <location>
        <begin position="102"/>
        <end position="119"/>
    </location>
</feature>
<dbReference type="SUPFAM" id="SSF81653">
    <property type="entry name" value="Calcium ATPase, transduction domain A"/>
    <property type="match status" value="1"/>
</dbReference>
<keyword evidence="5 8" id="KW-0067">ATP-binding</keyword>
<evidence type="ECO:0000256" key="3">
    <source>
        <dbReference type="ARBA" id="ARBA00022692"/>
    </source>
</evidence>
<feature type="transmembrane region" description="Helical" evidence="8">
    <location>
        <begin position="664"/>
        <end position="682"/>
    </location>
</feature>
<evidence type="ECO:0000313" key="10">
    <source>
        <dbReference type="EMBL" id="SSC13802.1"/>
    </source>
</evidence>
<dbReference type="Gene3D" id="3.40.1110.10">
    <property type="entry name" value="Calcium-transporting ATPase, cytoplasmic domain N"/>
    <property type="match status" value="1"/>
</dbReference>
<gene>
    <name evidence="10" type="primary">cadA</name>
    <name evidence="10" type="ORF">MESINF_2362</name>
</gene>
<keyword evidence="7 8" id="KW-0472">Membrane</keyword>
<evidence type="ECO:0000313" key="11">
    <source>
        <dbReference type="Proteomes" id="UP000250796"/>
    </source>
</evidence>
<evidence type="ECO:0000256" key="2">
    <source>
        <dbReference type="ARBA" id="ARBA00006024"/>
    </source>
</evidence>
<comment type="subcellular location">
    <subcellularLocation>
        <location evidence="8">Cell membrane</location>
    </subcellularLocation>
    <subcellularLocation>
        <location evidence="1">Membrane</location>
        <topology evidence="1">Multi-pass membrane protein</topology>
    </subcellularLocation>
</comment>
<dbReference type="InterPro" id="IPR023214">
    <property type="entry name" value="HAD_sf"/>
</dbReference>
<evidence type="ECO:0000256" key="8">
    <source>
        <dbReference type="RuleBase" id="RU362081"/>
    </source>
</evidence>
<dbReference type="NCBIfam" id="TIGR01494">
    <property type="entry name" value="ATPase_P-type"/>
    <property type="match status" value="1"/>
</dbReference>
<dbReference type="InterPro" id="IPR027256">
    <property type="entry name" value="P-typ_ATPase_IB"/>
</dbReference>
<dbReference type="CDD" id="cd00371">
    <property type="entry name" value="HMA"/>
    <property type="match status" value="1"/>
</dbReference>
<dbReference type="GO" id="GO:0005524">
    <property type="term" value="F:ATP binding"/>
    <property type="evidence" value="ECO:0007669"/>
    <property type="project" value="UniProtKB-UniRule"/>
</dbReference>
<dbReference type="GO" id="GO:0016887">
    <property type="term" value="F:ATP hydrolysis activity"/>
    <property type="evidence" value="ECO:0007669"/>
    <property type="project" value="InterPro"/>
</dbReference>
<dbReference type="KEGG" id="minf:MESINF_2362"/>
<dbReference type="InterPro" id="IPR018303">
    <property type="entry name" value="ATPase_P-typ_P_site"/>
</dbReference>
<keyword evidence="11" id="KW-1185">Reference proteome</keyword>
<dbReference type="Gene3D" id="3.40.50.1000">
    <property type="entry name" value="HAD superfamily/HAD-like"/>
    <property type="match status" value="1"/>
</dbReference>
<dbReference type="InterPro" id="IPR036412">
    <property type="entry name" value="HAD-like_sf"/>
</dbReference>
<dbReference type="Pfam" id="PF00122">
    <property type="entry name" value="E1-E2_ATPase"/>
    <property type="match status" value="1"/>
</dbReference>
<dbReference type="PROSITE" id="PS00154">
    <property type="entry name" value="ATPASE_E1_E2"/>
    <property type="match status" value="1"/>
</dbReference>
<evidence type="ECO:0000256" key="1">
    <source>
        <dbReference type="ARBA" id="ARBA00004141"/>
    </source>
</evidence>
<dbReference type="InterPro" id="IPR006121">
    <property type="entry name" value="HMA_dom"/>
</dbReference>
<dbReference type="Gene3D" id="2.70.150.10">
    <property type="entry name" value="Calcium-transporting ATPase, cytoplasmic transduction domain A"/>
    <property type="match status" value="1"/>
</dbReference>
<dbReference type="EC" id="3.6.3.5" evidence="10"/>
<dbReference type="Pfam" id="PF00702">
    <property type="entry name" value="Hydrolase"/>
    <property type="match status" value="1"/>
</dbReference>
<evidence type="ECO:0000259" key="9">
    <source>
        <dbReference type="Pfam" id="PF00122"/>
    </source>
</evidence>
<dbReference type="InterPro" id="IPR059000">
    <property type="entry name" value="ATPase_P-type_domA"/>
</dbReference>
<evidence type="ECO:0000256" key="6">
    <source>
        <dbReference type="ARBA" id="ARBA00022989"/>
    </source>
</evidence>
<dbReference type="RefSeq" id="WP_231936745.1">
    <property type="nucleotide sequence ID" value="NZ_LS974202.1"/>
</dbReference>
<sequence length="684" mass="73156">MKTRHRIKGLDCPVCAAKIEDRIKKMGYNARIDLPSQSLIIEDGDIEEINRIISSVEPGAGIAENSNVSPVGRKLKILLLSCIVYIFALITGRYLHGSYEPLEYGIYILAYILAGNGVLLKAGKNILHGRFFDENFLMTLATVGAFLIHELPEAVAVMLFYNAGEILEGMALARSRKSISSLVNLKAETVNKIAPEGIVTVPASSMTVGERFIVKSGERIPLDGSIVSGETWLDLSLLTGESKPVKAGEGYRVVAGTINSTGLIEVEATAILERSYTSRMLQMVEEASSRKSRTERFITKFSRIYTPIVVLIAVFLATVPPFFTGGNYSEWLHRALILLVISCPCALVISVPLGYFAGIGKASRTGVLIKGSNYLEVLAGIDMVLFDKTGTLTEGKFGISEISGHNGMAQAEAILIAASVESNSNHPIARSIVDYAFSIGFKKEDFLAVRNYREIPGEGVYAIVEGNEVALGNERILRGLSLSSSPKGRSKIYLTVGGKLSGTIDISDKLKEDSKKAIESLRGQGLASIAMLTGDSPDVAAAISSELGLDWYQGGLSPEGKLEILEKSSSAGCKIAFVGDGINDAPVIVRSDVGIAMGRAGSDAAIETADIVISDDSPLQVSRAIAIARRTRSIVFQNISLAIGTKALFIILGAFGLVNMWGAVFADVGVALLAVLNSLRIFHG</sequence>
<dbReference type="PRINTS" id="PR00119">
    <property type="entry name" value="CATATPASE"/>
</dbReference>
<keyword evidence="10" id="KW-0378">Hydrolase</keyword>
<keyword evidence="8" id="KW-0479">Metal-binding</keyword>
<dbReference type="SUPFAM" id="SSF55008">
    <property type="entry name" value="HMA, heavy metal-associated domain"/>
    <property type="match status" value="1"/>
</dbReference>
<dbReference type="GO" id="GO:0015086">
    <property type="term" value="F:cadmium ion transmembrane transporter activity"/>
    <property type="evidence" value="ECO:0007669"/>
    <property type="project" value="TreeGrafter"/>
</dbReference>
<evidence type="ECO:0000256" key="7">
    <source>
        <dbReference type="ARBA" id="ARBA00023136"/>
    </source>
</evidence>
<feature type="transmembrane region" description="Helical" evidence="8">
    <location>
        <begin position="335"/>
        <end position="356"/>
    </location>
</feature>
<dbReference type="AlphaFoldDB" id="A0A7Z7LH03"/>
<dbReference type="PANTHER" id="PTHR48085:SF5">
    <property type="entry name" value="CADMIUM_ZINC-TRANSPORTING ATPASE HMA4-RELATED"/>
    <property type="match status" value="1"/>
</dbReference>
<dbReference type="InterPro" id="IPR001757">
    <property type="entry name" value="P_typ_ATPase"/>
</dbReference>
<evidence type="ECO:0000256" key="5">
    <source>
        <dbReference type="ARBA" id="ARBA00022840"/>
    </source>
</evidence>
<accession>A0A7Z7LH03</accession>
<dbReference type="InterPro" id="IPR023299">
    <property type="entry name" value="ATPase_P-typ_cyto_dom_N"/>
</dbReference>
<dbReference type="SUPFAM" id="SSF56784">
    <property type="entry name" value="HAD-like"/>
    <property type="match status" value="1"/>
</dbReference>
<keyword evidence="3 8" id="KW-0812">Transmembrane</keyword>
<dbReference type="PANTHER" id="PTHR48085">
    <property type="entry name" value="CADMIUM/ZINC-TRANSPORTING ATPASE HMA2-RELATED"/>
    <property type="match status" value="1"/>
</dbReference>
<protein>
    <submittedName>
        <fullName evidence="10">Cadmium, zinc and cobalt-transporting ATPase</fullName>
        <ecNumber evidence="10">3.6.3.3</ecNumber>
        <ecNumber evidence="10">3.6.3.5</ecNumber>
    </submittedName>
</protein>
<dbReference type="GO" id="GO:0046872">
    <property type="term" value="F:metal ion binding"/>
    <property type="evidence" value="ECO:0007669"/>
    <property type="project" value="UniProtKB-KW"/>
</dbReference>
<feature type="transmembrane region" description="Helical" evidence="8">
    <location>
        <begin position="304"/>
        <end position="323"/>
    </location>
</feature>
<keyword evidence="6 8" id="KW-1133">Transmembrane helix</keyword>
<dbReference type="InterPro" id="IPR036163">
    <property type="entry name" value="HMA_dom_sf"/>
</dbReference>
<proteinExistence type="inferred from homology"/>
<dbReference type="NCBIfam" id="TIGR01525">
    <property type="entry name" value="ATPase-IB_hvy"/>
    <property type="match status" value="1"/>
</dbReference>
<reference evidence="10 11" key="1">
    <citation type="submission" date="2017-01" db="EMBL/GenBank/DDBJ databases">
        <authorList>
            <person name="Erauso G."/>
        </authorList>
    </citation>
    <scope>NUCLEOTIDE SEQUENCE [LARGE SCALE GENOMIC DNA]</scope>
    <source>
        <strain evidence="10">MESINF1</strain>
    </source>
</reference>
<comment type="similarity">
    <text evidence="2 8">Belongs to the cation transport ATPase (P-type) (TC 3.A.3) family. Type IB subfamily.</text>
</comment>
<keyword evidence="8" id="KW-1003">Cell membrane</keyword>
<dbReference type="Proteomes" id="UP000250796">
    <property type="component" value="Chromosome MESINF"/>
</dbReference>
<dbReference type="EC" id="3.6.3.3" evidence="10"/>
<dbReference type="GO" id="GO:0019829">
    <property type="term" value="F:ATPase-coupled monoatomic cation transmembrane transporter activity"/>
    <property type="evidence" value="ECO:0007669"/>
    <property type="project" value="InterPro"/>
</dbReference>
<organism evidence="10 11">
    <name type="scientific">Mesotoga infera</name>
    <dbReference type="NCBI Taxonomy" id="1236046"/>
    <lineage>
        <taxon>Bacteria</taxon>
        <taxon>Thermotogati</taxon>
        <taxon>Thermotogota</taxon>
        <taxon>Thermotogae</taxon>
        <taxon>Kosmotogales</taxon>
        <taxon>Kosmotogaceae</taxon>
        <taxon>Mesotoga</taxon>
    </lineage>
</organism>
<dbReference type="EMBL" id="LS974202">
    <property type="protein sequence ID" value="SSC13802.1"/>
    <property type="molecule type" value="Genomic_DNA"/>
</dbReference>
<dbReference type="InterPro" id="IPR051014">
    <property type="entry name" value="Cation_Transport_ATPase_IB"/>
</dbReference>
<dbReference type="InterPro" id="IPR023298">
    <property type="entry name" value="ATPase_P-typ_TM_dom_sf"/>
</dbReference>
<feature type="transmembrane region" description="Helical" evidence="8">
    <location>
        <begin position="77"/>
        <end position="96"/>
    </location>
</feature>
<feature type="domain" description="P-type ATPase A" evidence="9">
    <location>
        <begin position="185"/>
        <end position="285"/>
    </location>
</feature>
<name>A0A7Z7LH03_9BACT</name>
<keyword evidence="4 8" id="KW-0547">Nucleotide-binding</keyword>
<feature type="transmembrane region" description="Helical" evidence="8">
    <location>
        <begin position="639"/>
        <end position="658"/>
    </location>
</feature>
<dbReference type="InterPro" id="IPR008250">
    <property type="entry name" value="ATPase_P-typ_transduc_dom_A_sf"/>
</dbReference>
<dbReference type="GO" id="GO:0005886">
    <property type="term" value="C:plasma membrane"/>
    <property type="evidence" value="ECO:0007669"/>
    <property type="project" value="UniProtKB-SubCell"/>
</dbReference>